<protein>
    <submittedName>
        <fullName evidence="2">Uncharacterized protein</fullName>
    </submittedName>
</protein>
<dbReference type="EMBL" id="OU900095">
    <property type="protein sequence ID" value="CAG9859079.1"/>
    <property type="molecule type" value="Genomic_DNA"/>
</dbReference>
<keyword evidence="3" id="KW-1185">Reference proteome</keyword>
<feature type="compositionally biased region" description="Polar residues" evidence="1">
    <location>
        <begin position="370"/>
        <end position="380"/>
    </location>
</feature>
<dbReference type="Proteomes" id="UP001153712">
    <property type="component" value="Chromosome 2"/>
</dbReference>
<accession>A0A9N9TI78</accession>
<feature type="compositionally biased region" description="Basic and acidic residues" evidence="1">
    <location>
        <begin position="383"/>
        <end position="392"/>
    </location>
</feature>
<dbReference type="AlphaFoldDB" id="A0A9N9TI78"/>
<evidence type="ECO:0000313" key="3">
    <source>
        <dbReference type="Proteomes" id="UP001153712"/>
    </source>
</evidence>
<feature type="compositionally biased region" description="Polar residues" evidence="1">
    <location>
        <begin position="142"/>
        <end position="158"/>
    </location>
</feature>
<sequence>MLQSKIDKGYKTLVDVPSRVHRYTSSEARSYRTGVSNQYYAQNPYPMPVLPRRKPIGVVPKFLKPIPVSLGRSLENLWKCHSVNNKIEEVKIIKLRQAHYSLNFKEIPNVSLIRSLDNETAGIKVETSDSTNLSSEEELSTPYDSSTSDIFDSPISNLQKKKSSPPGSSVDLLKGTDIFSFSLNDWTFIRAYFYIDTLSPSEPKNPVLPKEPKEPKKPKTLKQKYVLYKDEVLQKGDIKVDEKKYDSADRKIEVKNHKPDERKYKIIEVNKIKTDEIKQYKIVEISNNKTIKTRKEKNDKVKKNKGDKVKKEKIFKTKSTKLNTIKSGVFLNIPKIVKDQAEIVVPTCSVSESKKRKEKRNQKTKKVAISNHTLTSGQSDQEPENRKMEPSDVKQLPSMPSLQWNQYTYPVNNKSTQIYAHQPSEKTSTNEPDEYKFVDSLLDQCSNSIDEALVPDFDSILNELDITNPIIDPDHPENTLQMYPEDQEEKHLNLPEKNENLDATPLSNLPSTSQSNAVFQEHENCNLFSPCENNKENWNTNNSHSHISGNNKVIPSVPSIQTDCNVNNQNASDAEKLYNLNTYNISNYKYYSGGQIEYNRSTALDKDNLRNLQGSHLRPHSNQSHSTTPSFPEMTNFLHYQQAKYPNAKNTNSMNCSSRTTNNITSTLRSAHVLESRSVPYNAKPYDRRIPNGEVFKGNSMNAPIKSSYIQHQPVNISNVEPLRNVQTKRHHSRENQPVFSNGIASLQQINKSEITKDRPPYMGNPMYPMDSLCNVPKFPPGFDYLGHPFNHLMPPASLPYYHPYFNYGFPMLPPLYHHNYLHSMLRMRPVIGPSTKNV</sequence>
<proteinExistence type="predicted"/>
<evidence type="ECO:0000256" key="1">
    <source>
        <dbReference type="SAM" id="MobiDB-lite"/>
    </source>
</evidence>
<name>A0A9N9TI78_PHYSR</name>
<feature type="region of interest" description="Disordered" evidence="1">
    <location>
        <begin position="349"/>
        <end position="399"/>
    </location>
</feature>
<feature type="compositionally biased region" description="Basic residues" evidence="1">
    <location>
        <begin position="354"/>
        <end position="366"/>
    </location>
</feature>
<evidence type="ECO:0000313" key="2">
    <source>
        <dbReference type="EMBL" id="CAG9859079.1"/>
    </source>
</evidence>
<gene>
    <name evidence="2" type="ORF">PHYEVI_LOCUS5455</name>
</gene>
<organism evidence="2 3">
    <name type="scientific">Phyllotreta striolata</name>
    <name type="common">Striped flea beetle</name>
    <name type="synonym">Crioceris striolata</name>
    <dbReference type="NCBI Taxonomy" id="444603"/>
    <lineage>
        <taxon>Eukaryota</taxon>
        <taxon>Metazoa</taxon>
        <taxon>Ecdysozoa</taxon>
        <taxon>Arthropoda</taxon>
        <taxon>Hexapoda</taxon>
        <taxon>Insecta</taxon>
        <taxon>Pterygota</taxon>
        <taxon>Neoptera</taxon>
        <taxon>Endopterygota</taxon>
        <taxon>Coleoptera</taxon>
        <taxon>Polyphaga</taxon>
        <taxon>Cucujiformia</taxon>
        <taxon>Chrysomeloidea</taxon>
        <taxon>Chrysomelidae</taxon>
        <taxon>Galerucinae</taxon>
        <taxon>Alticini</taxon>
        <taxon>Phyllotreta</taxon>
    </lineage>
</organism>
<feature type="region of interest" description="Disordered" evidence="1">
    <location>
        <begin position="126"/>
        <end position="168"/>
    </location>
</feature>
<reference evidence="2" key="1">
    <citation type="submission" date="2022-01" db="EMBL/GenBank/DDBJ databases">
        <authorList>
            <person name="King R."/>
        </authorList>
    </citation>
    <scope>NUCLEOTIDE SEQUENCE</scope>
</reference>